<accession>A0A0L6URT6</accession>
<feature type="compositionally biased region" description="Polar residues" evidence="1">
    <location>
        <begin position="508"/>
        <end position="517"/>
    </location>
</feature>
<dbReference type="Proteomes" id="UP000037035">
    <property type="component" value="Unassembled WGS sequence"/>
</dbReference>
<protein>
    <submittedName>
        <fullName evidence="2">Uncharacterized protein</fullName>
    </submittedName>
</protein>
<evidence type="ECO:0000256" key="1">
    <source>
        <dbReference type="SAM" id="MobiDB-lite"/>
    </source>
</evidence>
<name>A0A0L6URT6_9BASI</name>
<sequence>MWLNNGTLFKPEAEICGNPWIIVDLVIFDPYCNCLFLLWLMSLKYASLWGTGLILSIADTIDYKIHHCETIVIKWRWGNGKGASRTQSRGRCLDTGCTHSFSNSSHFRFIFIGCYHSKPSYCARSIIEFINVSLGVRCQRCLFSTAGCLFHALGIGYSDITFHLSYFFLPALRPSTRFPRAKHRERVSGFAWLRLSQPDISRLRPNPRGIYTDIIELTNTYRCTFRRSSWVRKSNQANQEISVLINIHLVFSSQSSNQHKEVRSIILLEEMLHRGFPLAVLLLVSLNPFHMAIANSLQSEIFEAHDFMSPLSSARAQSSKPTWFSKIAIKITRSENTLPSESHLPVLASSAGETATDPHVTEDEAPLAHREPPPTAHASGPGSSAEEVPQDDFHTVSEPSSPSEQGHAAGISLREEGDTHDPQYQEALRISEQEALIQEDATLAQAFHDSLMKTNRVSADQPERHSPEDLQYLETLPPSEHEALAQDEAAFAKATQKSLGKAYRDPTPQHQPISSHISPDGPLANPSEPRPSRGVRQYHQGPPAQSFPTRDPDDELRRSVNRLVYGDQSNHERLPDPWIIRIVYHLFSISFWPPTWYWRSDCQPSILGVVSPKTPASGSHLGVGSLIFTCVRFDFYPFSFMSLDFDHHVSSPFLHCSST</sequence>
<reference evidence="2 3" key="1">
    <citation type="submission" date="2015-08" db="EMBL/GenBank/DDBJ databases">
        <title>Next Generation Sequencing and Analysis of the Genome of Puccinia sorghi L Schw, the Causal Agent of Maize Common Rust.</title>
        <authorList>
            <person name="Rochi L."/>
            <person name="Burguener G."/>
            <person name="Darino M."/>
            <person name="Turjanski A."/>
            <person name="Kreff E."/>
            <person name="Dieguez M.J."/>
            <person name="Sacco F."/>
        </authorList>
    </citation>
    <scope>NUCLEOTIDE SEQUENCE [LARGE SCALE GENOMIC DNA]</scope>
    <source>
        <strain evidence="2 3">RO10H11247</strain>
    </source>
</reference>
<dbReference type="VEuPathDB" id="FungiDB:VP01_4018g2"/>
<organism evidence="2 3">
    <name type="scientific">Puccinia sorghi</name>
    <dbReference type="NCBI Taxonomy" id="27349"/>
    <lineage>
        <taxon>Eukaryota</taxon>
        <taxon>Fungi</taxon>
        <taxon>Dikarya</taxon>
        <taxon>Basidiomycota</taxon>
        <taxon>Pucciniomycotina</taxon>
        <taxon>Pucciniomycetes</taxon>
        <taxon>Pucciniales</taxon>
        <taxon>Pucciniaceae</taxon>
        <taxon>Puccinia</taxon>
    </lineage>
</organism>
<comment type="caution">
    <text evidence="2">The sequence shown here is derived from an EMBL/GenBank/DDBJ whole genome shotgun (WGS) entry which is preliminary data.</text>
</comment>
<feature type="compositionally biased region" description="Basic and acidic residues" evidence="1">
    <location>
        <begin position="359"/>
        <end position="372"/>
    </location>
</feature>
<dbReference type="AlphaFoldDB" id="A0A0L6URT6"/>
<gene>
    <name evidence="2" type="ORF">VP01_4018g2</name>
</gene>
<feature type="region of interest" description="Disordered" evidence="1">
    <location>
        <begin position="351"/>
        <end position="408"/>
    </location>
</feature>
<keyword evidence="3" id="KW-1185">Reference proteome</keyword>
<evidence type="ECO:0000313" key="2">
    <source>
        <dbReference type="EMBL" id="KNZ51263.1"/>
    </source>
</evidence>
<proteinExistence type="predicted"/>
<evidence type="ECO:0000313" key="3">
    <source>
        <dbReference type="Proteomes" id="UP000037035"/>
    </source>
</evidence>
<dbReference type="EMBL" id="LAVV01009078">
    <property type="protein sequence ID" value="KNZ51263.1"/>
    <property type="molecule type" value="Genomic_DNA"/>
</dbReference>
<feature type="region of interest" description="Disordered" evidence="1">
    <location>
        <begin position="491"/>
        <end position="555"/>
    </location>
</feature>